<keyword evidence="4" id="KW-1185">Reference proteome</keyword>
<dbReference type="InterPro" id="IPR009003">
    <property type="entry name" value="Peptidase_S1_PA"/>
</dbReference>
<evidence type="ECO:0000259" key="2">
    <source>
        <dbReference type="PROSITE" id="PS50240"/>
    </source>
</evidence>
<dbReference type="PANTHER" id="PTHR24271:SF47">
    <property type="entry name" value="KALLIKREIN-1"/>
    <property type="match status" value="1"/>
</dbReference>
<keyword evidence="1" id="KW-1015">Disulfide bond</keyword>
<reference evidence="3" key="2">
    <citation type="submission" date="2025-09" db="UniProtKB">
        <authorList>
            <consortium name="Ensembl"/>
        </authorList>
    </citation>
    <scope>IDENTIFICATION</scope>
</reference>
<gene>
    <name evidence="3" type="primary">LOC101953405</name>
</gene>
<dbReference type="InterPro" id="IPR001254">
    <property type="entry name" value="Trypsin_dom"/>
</dbReference>
<dbReference type="Ensembl" id="ENSCPBT00000044832.1">
    <property type="protein sequence ID" value="ENSCPBP00000038245.1"/>
    <property type="gene ID" value="ENSCPBG00000026459.1"/>
</dbReference>
<reference evidence="3" key="1">
    <citation type="submission" date="2025-08" db="UniProtKB">
        <authorList>
            <consortium name="Ensembl"/>
        </authorList>
    </citation>
    <scope>IDENTIFICATION</scope>
</reference>
<feature type="domain" description="Peptidase S1" evidence="2">
    <location>
        <begin position="1"/>
        <end position="160"/>
    </location>
</feature>
<dbReference type="Gene3D" id="2.40.10.10">
    <property type="entry name" value="Trypsin-like serine proteases"/>
    <property type="match status" value="2"/>
</dbReference>
<dbReference type="GO" id="GO:0030141">
    <property type="term" value="C:secretory granule"/>
    <property type="evidence" value="ECO:0007669"/>
    <property type="project" value="TreeGrafter"/>
</dbReference>
<evidence type="ECO:0000313" key="3">
    <source>
        <dbReference type="Ensembl" id="ENSCPBP00000038245.1"/>
    </source>
</evidence>
<dbReference type="Proteomes" id="UP000694380">
    <property type="component" value="Unplaced"/>
</dbReference>
<dbReference type="SMART" id="SM00020">
    <property type="entry name" value="Tryp_SPc"/>
    <property type="match status" value="1"/>
</dbReference>
<evidence type="ECO:0000313" key="4">
    <source>
        <dbReference type="Proteomes" id="UP000694380"/>
    </source>
</evidence>
<dbReference type="GO" id="GO:0006508">
    <property type="term" value="P:proteolysis"/>
    <property type="evidence" value="ECO:0007669"/>
    <property type="project" value="InterPro"/>
</dbReference>
<dbReference type="GO" id="GO:0004252">
    <property type="term" value="F:serine-type endopeptidase activity"/>
    <property type="evidence" value="ECO:0007669"/>
    <property type="project" value="InterPro"/>
</dbReference>
<protein>
    <recommendedName>
        <fullName evidence="2">Peptidase S1 domain-containing protein</fullName>
    </recommendedName>
</protein>
<proteinExistence type="predicted"/>
<evidence type="ECO:0000256" key="1">
    <source>
        <dbReference type="ARBA" id="ARBA00023157"/>
    </source>
</evidence>
<sequence>MSSSFVRDYENDIMLLRLSPPAVYTDYVQPLALTDVCPPEGTHCTPSWETVTPSLPETYPDVPQCLDVEILSNTICQDAYPEKVTENMLCAGVLEGGKDSCQTGSHTWPQHICLRRLSWAQAPQAPSGSGRWSMGRHSWGGETLGQRELLSGPEWCNRRC</sequence>
<organism evidence="3 4">
    <name type="scientific">Chrysemys picta bellii</name>
    <name type="common">Western painted turtle</name>
    <name type="synonym">Emys bellii</name>
    <dbReference type="NCBI Taxonomy" id="8478"/>
    <lineage>
        <taxon>Eukaryota</taxon>
        <taxon>Metazoa</taxon>
        <taxon>Chordata</taxon>
        <taxon>Craniata</taxon>
        <taxon>Vertebrata</taxon>
        <taxon>Euteleostomi</taxon>
        <taxon>Archelosauria</taxon>
        <taxon>Testudinata</taxon>
        <taxon>Testudines</taxon>
        <taxon>Cryptodira</taxon>
        <taxon>Durocryptodira</taxon>
        <taxon>Testudinoidea</taxon>
        <taxon>Emydidae</taxon>
        <taxon>Chrysemys</taxon>
    </lineage>
</organism>
<dbReference type="AlphaFoldDB" id="A0A8C3IUH9"/>
<dbReference type="Pfam" id="PF00089">
    <property type="entry name" value="Trypsin"/>
    <property type="match status" value="1"/>
</dbReference>
<name>A0A8C3IUH9_CHRPI</name>
<dbReference type="PROSITE" id="PS50240">
    <property type="entry name" value="TRYPSIN_DOM"/>
    <property type="match status" value="1"/>
</dbReference>
<dbReference type="InterPro" id="IPR043504">
    <property type="entry name" value="Peptidase_S1_PA_chymotrypsin"/>
</dbReference>
<dbReference type="PANTHER" id="PTHR24271">
    <property type="entry name" value="KALLIKREIN-RELATED"/>
    <property type="match status" value="1"/>
</dbReference>
<dbReference type="GeneTree" id="ENSGT01020000230389"/>
<dbReference type="SUPFAM" id="SSF50494">
    <property type="entry name" value="Trypsin-like serine proteases"/>
    <property type="match status" value="1"/>
</dbReference>
<accession>A0A8C3IUH9</accession>